<evidence type="ECO:0000313" key="1">
    <source>
        <dbReference type="EMBL" id="XFD39259.1"/>
    </source>
</evidence>
<accession>A0ACD5DDL2</accession>
<sequence>MTQTIAEAINDLFVNYKAKGLMRDCGPCPMCQQPMMVFVNTQTGDDRSLPACPSCGYKESNGTKQHHEDLSVNALKNDAYNYLVNSSAIGDTDVLNKKFSNYQVVNDKQAQAKALAERIADKAASGDVVHGIFSGATGTGKSHLSMAIVYQVLEATHYKQKIAFIDIRELITQIKRGFKDQNIARHYDRVLDKAKQADLVIIDDLGSETTGTNSGDEASRFNLEIVTELLQARMNKSTVISTNLTSNDLINIYGERIVSRMMAHSQGYVMKFDELADYRIKGAV</sequence>
<keyword evidence="2" id="KW-1185">Reference proteome</keyword>
<proteinExistence type="predicted"/>
<name>A0ACD5DDL2_9LACO</name>
<reference evidence="1" key="1">
    <citation type="submission" date="2024-08" db="EMBL/GenBank/DDBJ databases">
        <title>Lentilactobacillus sp. nov., isolated from tree bark.</title>
        <authorList>
            <person name="Phuengjayaem S."/>
            <person name="Tanasupawat S."/>
        </authorList>
    </citation>
    <scope>NUCLEOTIDE SEQUENCE</scope>
    <source>
        <strain evidence="1">SPB1-3</strain>
    </source>
</reference>
<evidence type="ECO:0000313" key="2">
    <source>
        <dbReference type="Proteomes" id="UP001149860"/>
    </source>
</evidence>
<keyword evidence="1" id="KW-0067">ATP-binding</keyword>
<keyword evidence="1" id="KW-0547">Nucleotide-binding</keyword>
<organism evidence="1 2">
    <name type="scientific">Lentilactobacillus terminaliae</name>
    <dbReference type="NCBI Taxonomy" id="3003483"/>
    <lineage>
        <taxon>Bacteria</taxon>
        <taxon>Bacillati</taxon>
        <taxon>Bacillota</taxon>
        <taxon>Bacilli</taxon>
        <taxon>Lactobacillales</taxon>
        <taxon>Lactobacillaceae</taxon>
        <taxon>Lentilactobacillus</taxon>
    </lineage>
</organism>
<dbReference type="Proteomes" id="UP001149860">
    <property type="component" value="Chromosome"/>
</dbReference>
<gene>
    <name evidence="1" type="ORF">O0236_007420</name>
</gene>
<dbReference type="EMBL" id="CP168151">
    <property type="protein sequence ID" value="XFD39259.1"/>
    <property type="molecule type" value="Genomic_DNA"/>
</dbReference>
<protein>
    <submittedName>
        <fullName evidence="1">ATP-binding protein</fullName>
    </submittedName>
</protein>